<feature type="compositionally biased region" description="Basic and acidic residues" evidence="1">
    <location>
        <begin position="8"/>
        <end position="23"/>
    </location>
</feature>
<dbReference type="Gene3D" id="3.40.30.10">
    <property type="entry name" value="Glutaredoxin"/>
    <property type="match status" value="1"/>
</dbReference>
<reference evidence="4" key="1">
    <citation type="submission" date="2020-08" db="EMBL/GenBank/DDBJ databases">
        <title>Sequencing the genomes of 1000 actinobacteria strains.</title>
        <authorList>
            <person name="Klenk H.-P."/>
        </authorList>
    </citation>
    <scope>NUCLEOTIDE SEQUENCE [LARGE SCALE GENOMIC DNA]</scope>
    <source>
        <strain evidence="4">DSM 27064</strain>
    </source>
</reference>
<dbReference type="CDD" id="cd02972">
    <property type="entry name" value="DsbA_family"/>
    <property type="match status" value="1"/>
</dbReference>
<accession>A0A840DI95</accession>
<feature type="transmembrane region" description="Helical" evidence="2">
    <location>
        <begin position="38"/>
        <end position="59"/>
    </location>
</feature>
<comment type="caution">
    <text evidence="4">The sequence shown here is derived from an EMBL/GenBank/DDBJ whole genome shotgun (WGS) entry which is preliminary data.</text>
</comment>
<feature type="region of interest" description="Disordered" evidence="1">
    <location>
        <begin position="1"/>
        <end position="29"/>
    </location>
</feature>
<dbReference type="EMBL" id="JACIFD010000006">
    <property type="protein sequence ID" value="MBB4071495.1"/>
    <property type="molecule type" value="Genomic_DNA"/>
</dbReference>
<evidence type="ECO:0000256" key="2">
    <source>
        <dbReference type="SAM" id="Phobius"/>
    </source>
</evidence>
<name>A0A840DI95_9MICO</name>
<feature type="domain" description="Thioredoxin-like fold" evidence="3">
    <location>
        <begin position="109"/>
        <end position="288"/>
    </location>
</feature>
<evidence type="ECO:0000259" key="3">
    <source>
        <dbReference type="Pfam" id="PF13462"/>
    </source>
</evidence>
<evidence type="ECO:0000313" key="4">
    <source>
        <dbReference type="EMBL" id="MBB4071495.1"/>
    </source>
</evidence>
<evidence type="ECO:0000313" key="5">
    <source>
        <dbReference type="Proteomes" id="UP000571183"/>
    </source>
</evidence>
<keyword evidence="2" id="KW-0472">Membrane</keyword>
<dbReference type="InterPro" id="IPR012336">
    <property type="entry name" value="Thioredoxin-like_fold"/>
</dbReference>
<proteinExistence type="predicted"/>
<sequence length="313" mass="34207">MNSQGTERQTKNERRAQAREQARVARQAQQQREKRNRLLMQGGVVVAVLALLAIAAIVITNTLRPAGPAVFPANMASGGVVFSKDLKVAETAKLEEGADFQPTAYDASKKPQHVRVFVDFMCPACNNFEQTYGNMLEQYTGAGDIELEIQPVNFLDPQSAGTKYSTRAANLFACVVEQQPDQAYSLFKKLFEVQPAEGTTGLTTQELLDHAYAAGVAQTEELKSCAANLPFAPFLDRVTKQVLQTEILGIEKGTALVAVPQTGELQDPEKPQTLVSTPTVLVNGEQWYQPRDGDLEQFILKKLQGTSTSNSSN</sequence>
<dbReference type="SUPFAM" id="SSF52833">
    <property type="entry name" value="Thioredoxin-like"/>
    <property type="match status" value="1"/>
</dbReference>
<evidence type="ECO:0000256" key="1">
    <source>
        <dbReference type="SAM" id="MobiDB-lite"/>
    </source>
</evidence>
<dbReference type="Pfam" id="PF13462">
    <property type="entry name" value="Thioredoxin_4"/>
    <property type="match status" value="1"/>
</dbReference>
<keyword evidence="5" id="KW-1185">Reference proteome</keyword>
<dbReference type="InterPro" id="IPR036249">
    <property type="entry name" value="Thioredoxin-like_sf"/>
</dbReference>
<keyword evidence="2" id="KW-0812">Transmembrane</keyword>
<dbReference type="Proteomes" id="UP000571183">
    <property type="component" value="Unassembled WGS sequence"/>
</dbReference>
<keyword evidence="2" id="KW-1133">Transmembrane helix</keyword>
<organism evidence="4 5">
    <name type="scientific">Canibacter oris</name>
    <dbReference type="NCBI Taxonomy" id="1365628"/>
    <lineage>
        <taxon>Bacteria</taxon>
        <taxon>Bacillati</taxon>
        <taxon>Actinomycetota</taxon>
        <taxon>Actinomycetes</taxon>
        <taxon>Micrococcales</taxon>
        <taxon>Microbacteriaceae</taxon>
        <taxon>Canibacter</taxon>
    </lineage>
</organism>
<gene>
    <name evidence="4" type="ORF">F5897_000799</name>
</gene>
<protein>
    <recommendedName>
        <fullName evidence="3">Thioredoxin-like fold domain-containing protein</fullName>
    </recommendedName>
</protein>
<dbReference type="AlphaFoldDB" id="A0A840DI95"/>
<dbReference type="RefSeq" id="WP_183304550.1">
    <property type="nucleotide sequence ID" value="NZ_JACIFD010000006.1"/>
</dbReference>